<reference evidence="2" key="1">
    <citation type="journal article" date="2020" name="Nature">
        <title>Giant virus diversity and host interactions through global metagenomics.</title>
        <authorList>
            <person name="Schulz F."/>
            <person name="Roux S."/>
            <person name="Paez-Espino D."/>
            <person name="Jungbluth S."/>
            <person name="Walsh D.A."/>
            <person name="Denef V.J."/>
            <person name="McMahon K.D."/>
            <person name="Konstantinidis K.T."/>
            <person name="Eloe-Fadrosh E.A."/>
            <person name="Kyrpides N.C."/>
            <person name="Woyke T."/>
        </authorList>
    </citation>
    <scope>NUCLEOTIDE SEQUENCE</scope>
    <source>
        <strain evidence="2">GVMAG-M-3300009180-45</strain>
    </source>
</reference>
<feature type="compositionally biased region" description="Basic residues" evidence="1">
    <location>
        <begin position="965"/>
        <end position="976"/>
    </location>
</feature>
<dbReference type="EMBL" id="MN739021">
    <property type="protein sequence ID" value="QHT35458.1"/>
    <property type="molecule type" value="Genomic_DNA"/>
</dbReference>
<protein>
    <submittedName>
        <fullName evidence="2">Uncharacterized protein</fullName>
    </submittedName>
</protein>
<evidence type="ECO:0000256" key="1">
    <source>
        <dbReference type="SAM" id="MobiDB-lite"/>
    </source>
</evidence>
<evidence type="ECO:0000313" key="2">
    <source>
        <dbReference type="EMBL" id="QHT35458.1"/>
    </source>
</evidence>
<name>A0A6C0F1Y1_9ZZZZ</name>
<feature type="region of interest" description="Disordered" evidence="1">
    <location>
        <begin position="935"/>
        <end position="991"/>
    </location>
</feature>
<sequence length="991" mass="106365">MAAAAAAAGAGSANDQLLSNMAFADGNHDFAKKQAGPNKAVGVFNQAVLVNKNDNLSEEGCMNTVGGNAGFKDQVLGLANDATMSFRTITGVEFYIKAVDLTEADVGEQLVNRCGIDNAVLVVDTVSLQLFERLSQGPRSEIKVGYAYTPESENDPASKVAPSDPMFRPSETTGVRLSSHTQTSGPIVYPGRIPFNPATPTSNFHSKYTFTLSKLRNYGFMKKIWHRAVNVTVSSGASVQESPDAKAANSIASLLNSVLASALKKAAKLTAGEIFSVNAAWARKRSGDWLQVLSCLSLLLQSFDPPLPTDMRPYFVSYDYIALSYALAMGVDTIFFPAPTKEHPNPARILVFSTRQFPGVDPAVEAAKRAAEAAAIAAKKAAKIAACTATVTKEKVNAILDFADAFKVNIEAAKNAYLSTIQTGDFKGGPPQQFQAAVQQGLHYAHTSFETDPDDILAEFAPLRAWAADPSAAWPADQNICEKAFAVEVTEADMLKHNNEAKLPNNFVTQFNKRQEIQHLDKWFTQATASAFSRRIATLIANKSVDKDIYSFLAYIARVDRASPIREVLLTWARTKGKPAADTMADGNAKRAVLDLYRAMEQYLDTSPGDAPAMKNTADAPESVAAVVSAIQDNEAVESTEVIDLADNTEDPLVHSGGRRRTFRRGGWKEDRAARRFAVLPNILALYPLLAGHIAAQRPVAGAPVVVAARNEAREAGAPQARQPGMPSEAVLTAIAAAAKEKYPDTSAQVGGGGASQADLLPVYVMLEALATQVGPDLDNSPDLFLYERLFAFLKIASAAEGLGYMMREVLITMVRTSTGRPIVEKALGSSMSFSLLCSALAGHVCGEIDGLDEAPGVALLTDSKNMATLQGMYSDAADQAQPITTEDVQTLKAEVAEKIVAAGPPAEVAAPAPAPAPVVETADDLFVWPVGTTADEQVPGWRPSPPEKEEDLPDTALNTPIPGGRRRRRRSRRNTRSFLPHDRYRTHHHI</sequence>
<proteinExistence type="predicted"/>
<dbReference type="AlphaFoldDB" id="A0A6C0F1Y1"/>
<organism evidence="2">
    <name type="scientific">viral metagenome</name>
    <dbReference type="NCBI Taxonomy" id="1070528"/>
    <lineage>
        <taxon>unclassified sequences</taxon>
        <taxon>metagenomes</taxon>
        <taxon>organismal metagenomes</taxon>
    </lineage>
</organism>
<accession>A0A6C0F1Y1</accession>